<protein>
    <submittedName>
        <fullName evidence="3">Uncharacterized protein</fullName>
    </submittedName>
</protein>
<evidence type="ECO:0000256" key="2">
    <source>
        <dbReference type="SAM" id="SignalP"/>
    </source>
</evidence>
<gene>
    <name evidence="3" type="ORF">TASIC1_0003023600</name>
</gene>
<comment type="caution">
    <text evidence="3">The sequence shown here is derived from an EMBL/GenBank/DDBJ whole genome shotgun (WGS) entry which is preliminary data.</text>
</comment>
<dbReference type="AlphaFoldDB" id="A0A6V8QS20"/>
<keyword evidence="2" id="KW-0732">Signal</keyword>
<name>A0A6V8QS20_TRIAP</name>
<feature type="chain" id="PRO_5028091624" evidence="2">
    <location>
        <begin position="18"/>
        <end position="196"/>
    </location>
</feature>
<dbReference type="EMBL" id="BLZH01000003">
    <property type="protein sequence ID" value="GFP53858.1"/>
    <property type="molecule type" value="Genomic_DNA"/>
</dbReference>
<feature type="signal peptide" evidence="2">
    <location>
        <begin position="1"/>
        <end position="17"/>
    </location>
</feature>
<proteinExistence type="predicted"/>
<evidence type="ECO:0000313" key="3">
    <source>
        <dbReference type="EMBL" id="GFP53858.1"/>
    </source>
</evidence>
<evidence type="ECO:0000313" key="4">
    <source>
        <dbReference type="Proteomes" id="UP000517252"/>
    </source>
</evidence>
<sequence>MRFSVLLSGLFAVMAAAETTSAPATAVSMSPAQASQLACYKACPEGDVNCQAHCVAVPSPDGAQANATTQCVAKCPQGNGSAADTKAFGDCIQSCINNHYFVTSKGTPEATGAAGGNNAANSNTDSAAAPTGTGSSGSSGTESGAAPTGSSSATKSSGSSSTKTGSASTTSTTNAAPAIIASGGAFVGVIAALMAL</sequence>
<evidence type="ECO:0000256" key="1">
    <source>
        <dbReference type="SAM" id="MobiDB-lite"/>
    </source>
</evidence>
<organism evidence="3 4">
    <name type="scientific">Trichoderma asperellum</name>
    <name type="common">Filamentous fungus</name>
    <dbReference type="NCBI Taxonomy" id="101201"/>
    <lineage>
        <taxon>Eukaryota</taxon>
        <taxon>Fungi</taxon>
        <taxon>Dikarya</taxon>
        <taxon>Ascomycota</taxon>
        <taxon>Pezizomycotina</taxon>
        <taxon>Sordariomycetes</taxon>
        <taxon>Hypocreomycetidae</taxon>
        <taxon>Hypocreales</taxon>
        <taxon>Hypocreaceae</taxon>
        <taxon>Trichoderma</taxon>
    </lineage>
</organism>
<feature type="region of interest" description="Disordered" evidence="1">
    <location>
        <begin position="111"/>
        <end position="172"/>
    </location>
</feature>
<dbReference type="OrthoDB" id="5597238at2759"/>
<reference evidence="3 4" key="1">
    <citation type="submission" date="2020-07" db="EMBL/GenBank/DDBJ databases">
        <title>Trichoderma asperellum IC-1 whole genome shotgun sequence.</title>
        <authorList>
            <person name="Kanamasa S."/>
            <person name="Takahashi H."/>
        </authorList>
    </citation>
    <scope>NUCLEOTIDE SEQUENCE [LARGE SCALE GENOMIC DNA]</scope>
    <source>
        <strain evidence="3 4">IC-1</strain>
    </source>
</reference>
<accession>A0A6V8QS20</accession>
<dbReference type="Proteomes" id="UP000517252">
    <property type="component" value="Unassembled WGS sequence"/>
</dbReference>